<evidence type="ECO:0000256" key="4">
    <source>
        <dbReference type="ARBA" id="ARBA00022989"/>
    </source>
</evidence>
<comment type="similarity">
    <text evidence="2">Belongs to the TMEM134/TMEM230 family.</text>
</comment>
<keyword evidence="3 6" id="KW-0812">Transmembrane</keyword>
<organism evidence="7">
    <name type="scientific">Darwinula stevensoni</name>
    <dbReference type="NCBI Taxonomy" id="69355"/>
    <lineage>
        <taxon>Eukaryota</taxon>
        <taxon>Metazoa</taxon>
        <taxon>Ecdysozoa</taxon>
        <taxon>Arthropoda</taxon>
        <taxon>Crustacea</taxon>
        <taxon>Oligostraca</taxon>
        <taxon>Ostracoda</taxon>
        <taxon>Podocopa</taxon>
        <taxon>Podocopida</taxon>
        <taxon>Darwinulocopina</taxon>
        <taxon>Darwinuloidea</taxon>
        <taxon>Darwinulidae</taxon>
        <taxon>Darwinula</taxon>
    </lineage>
</organism>
<evidence type="ECO:0000256" key="2">
    <source>
        <dbReference type="ARBA" id="ARBA00007743"/>
    </source>
</evidence>
<evidence type="ECO:0008006" key="9">
    <source>
        <dbReference type="Google" id="ProtNLM"/>
    </source>
</evidence>
<name>A0A7R8XCV4_9CRUS</name>
<dbReference type="OrthoDB" id="10048380at2759"/>
<keyword evidence="4 6" id="KW-1133">Transmembrane helix</keyword>
<dbReference type="InterPro" id="IPR008590">
    <property type="entry name" value="TMEM_230/134"/>
</dbReference>
<evidence type="ECO:0000256" key="3">
    <source>
        <dbReference type="ARBA" id="ARBA00022692"/>
    </source>
</evidence>
<comment type="subcellular location">
    <subcellularLocation>
        <location evidence="1">Membrane</location>
        <topology evidence="1">Multi-pass membrane protein</topology>
    </subcellularLocation>
</comment>
<dbReference type="EMBL" id="CAJPEV010000740">
    <property type="protein sequence ID" value="CAG0888128.1"/>
    <property type="molecule type" value="Genomic_DNA"/>
</dbReference>
<dbReference type="AlphaFoldDB" id="A0A7R8XCV4"/>
<dbReference type="GO" id="GO:0016020">
    <property type="term" value="C:membrane"/>
    <property type="evidence" value="ECO:0007669"/>
    <property type="project" value="UniProtKB-SubCell"/>
</dbReference>
<evidence type="ECO:0000256" key="1">
    <source>
        <dbReference type="ARBA" id="ARBA00004141"/>
    </source>
</evidence>
<evidence type="ECO:0000256" key="5">
    <source>
        <dbReference type="ARBA" id="ARBA00023136"/>
    </source>
</evidence>
<evidence type="ECO:0000256" key="6">
    <source>
        <dbReference type="SAM" id="Phobius"/>
    </source>
</evidence>
<keyword evidence="5 6" id="KW-0472">Membrane</keyword>
<dbReference type="PANTHER" id="PTHR13558">
    <property type="entry name" value="TRANSMEMBRANE PROTEIN 134"/>
    <property type="match status" value="1"/>
</dbReference>
<dbReference type="EMBL" id="LR900257">
    <property type="protein sequence ID" value="CAD7244933.1"/>
    <property type="molecule type" value="Genomic_DNA"/>
</dbReference>
<sequence>MDCENGKSGRLSPNSIIVKVEGSKCKTVEKQNSVCSNGSMRKSKQDHAEQRFSVSSDSDSLIVGSRDKSALCYQLLQENFRLVLVTIVLCLLGIGLVAAGIIVEAMGLDVVRGLAFFIAGGLCLIPGLYHLVYICCAVCGCKGYDLYNLPIFT</sequence>
<dbReference type="Proteomes" id="UP000677054">
    <property type="component" value="Unassembled WGS sequence"/>
</dbReference>
<protein>
    <recommendedName>
        <fullName evidence="9">Transmembrane protein 134</fullName>
    </recommendedName>
</protein>
<dbReference type="Pfam" id="PF05915">
    <property type="entry name" value="TMEM_230_134"/>
    <property type="match status" value="1"/>
</dbReference>
<proteinExistence type="inferred from homology"/>
<keyword evidence="8" id="KW-1185">Reference proteome</keyword>
<accession>A0A7R8XCV4</accession>
<dbReference type="PANTHER" id="PTHR13558:SF1">
    <property type="entry name" value="TRANSMEMBRANE PROTEIN 134"/>
    <property type="match status" value="1"/>
</dbReference>
<evidence type="ECO:0000313" key="7">
    <source>
        <dbReference type="EMBL" id="CAD7244933.1"/>
    </source>
</evidence>
<dbReference type="InterPro" id="IPR039714">
    <property type="entry name" value="TMEM134"/>
</dbReference>
<gene>
    <name evidence="7" type="ORF">DSTB1V02_LOCUS4813</name>
</gene>
<feature type="transmembrane region" description="Helical" evidence="6">
    <location>
        <begin position="114"/>
        <end position="139"/>
    </location>
</feature>
<reference evidence="7" key="1">
    <citation type="submission" date="2020-11" db="EMBL/GenBank/DDBJ databases">
        <authorList>
            <person name="Tran Van P."/>
        </authorList>
    </citation>
    <scope>NUCLEOTIDE SEQUENCE</scope>
</reference>
<feature type="transmembrane region" description="Helical" evidence="6">
    <location>
        <begin position="82"/>
        <end position="102"/>
    </location>
</feature>
<evidence type="ECO:0000313" key="8">
    <source>
        <dbReference type="Proteomes" id="UP000677054"/>
    </source>
</evidence>